<name>A0A1G7LFQ4_9EURY</name>
<sequence>MDKRLAALIGLSVLVVLAGCNGATGPQSPSSTTTEPGENETDQPEVVYNGVQLPDGTTATHINETQVLTAQQSLLASQDYRVGINLTHAAAGGVANTTTIIASNRSHQQLYLRSDLPGRTLEEYYTANRSLSRTEIGNETSVRESEVDSFEAIHEREAQPGSLLTALLTAAEFTAVNTTAIDGHDAIVYNVTDVSGSNSSRFPPVIERFNGSMTIDDRGLIRDISLTTLGVRNGTVEAMFQEYRTLRYGDVRVQEPGWVQNQSQGT</sequence>
<accession>A0A1G7LFQ4</accession>
<keyword evidence="2" id="KW-1185">Reference proteome</keyword>
<dbReference type="InterPro" id="IPR055959">
    <property type="entry name" value="DUF7537"/>
</dbReference>
<dbReference type="AlphaFoldDB" id="A0A1G7LFQ4"/>
<dbReference type="PROSITE" id="PS51257">
    <property type="entry name" value="PROKAR_LIPOPROTEIN"/>
    <property type="match status" value="1"/>
</dbReference>
<dbReference type="OrthoDB" id="231261at2157"/>
<organism evidence="1 2">
    <name type="scientific">Halorientalis regularis</name>
    <dbReference type="NCBI Taxonomy" id="660518"/>
    <lineage>
        <taxon>Archaea</taxon>
        <taxon>Methanobacteriati</taxon>
        <taxon>Methanobacteriota</taxon>
        <taxon>Stenosarchaea group</taxon>
        <taxon>Halobacteria</taxon>
        <taxon>Halobacteriales</taxon>
        <taxon>Haloarculaceae</taxon>
        <taxon>Halorientalis</taxon>
    </lineage>
</organism>
<evidence type="ECO:0000313" key="1">
    <source>
        <dbReference type="EMBL" id="SDF48206.1"/>
    </source>
</evidence>
<evidence type="ECO:0000313" key="2">
    <source>
        <dbReference type="Proteomes" id="UP000199076"/>
    </source>
</evidence>
<dbReference type="EMBL" id="FNBK01000006">
    <property type="protein sequence ID" value="SDF48206.1"/>
    <property type="molecule type" value="Genomic_DNA"/>
</dbReference>
<protein>
    <submittedName>
        <fullName evidence="1">Uncharacterized protein</fullName>
    </submittedName>
</protein>
<proteinExistence type="predicted"/>
<gene>
    <name evidence="1" type="ORF">SAMN05216218_106272</name>
</gene>
<dbReference type="Pfam" id="PF24381">
    <property type="entry name" value="DUF7537"/>
    <property type="match status" value="1"/>
</dbReference>
<reference evidence="2" key="1">
    <citation type="submission" date="2016-10" db="EMBL/GenBank/DDBJ databases">
        <authorList>
            <person name="Varghese N."/>
            <person name="Submissions S."/>
        </authorList>
    </citation>
    <scope>NUCLEOTIDE SEQUENCE [LARGE SCALE GENOMIC DNA]</scope>
    <source>
        <strain evidence="2">IBRC-M 10760</strain>
    </source>
</reference>
<dbReference type="RefSeq" id="WP_139171090.1">
    <property type="nucleotide sequence ID" value="NZ_FNBK01000006.1"/>
</dbReference>
<dbReference type="Proteomes" id="UP000199076">
    <property type="component" value="Unassembled WGS sequence"/>
</dbReference>